<dbReference type="Proteomes" id="UP000182332">
    <property type="component" value="Unassembled WGS sequence"/>
</dbReference>
<dbReference type="Pfam" id="PF09346">
    <property type="entry name" value="SMI1_KNR4"/>
    <property type="match status" value="1"/>
</dbReference>
<evidence type="ECO:0000313" key="2">
    <source>
        <dbReference type="EMBL" id="SET46230.1"/>
    </source>
</evidence>
<dbReference type="SUPFAM" id="SSF160631">
    <property type="entry name" value="SMI1/KNR4-like"/>
    <property type="match status" value="1"/>
</dbReference>
<dbReference type="InterPro" id="IPR037883">
    <property type="entry name" value="Knr4/Smi1-like_sf"/>
</dbReference>
<reference evidence="2 3" key="1">
    <citation type="submission" date="2016-10" db="EMBL/GenBank/DDBJ databases">
        <authorList>
            <person name="de Groot N.N."/>
        </authorList>
    </citation>
    <scope>NUCLEOTIDE SEQUENCE [LARGE SCALE GENOMIC DNA]</scope>
    <source>
        <strain evidence="2 3">DSM 11363</strain>
    </source>
</reference>
<proteinExistence type="predicted"/>
<evidence type="ECO:0000259" key="1">
    <source>
        <dbReference type="Pfam" id="PF09346"/>
    </source>
</evidence>
<dbReference type="InterPro" id="IPR018958">
    <property type="entry name" value="Knr4/Smi1-like_dom"/>
</dbReference>
<accession>A0A1I0ELA7</accession>
<protein>
    <submittedName>
        <fullName evidence="2">SMI1 / KNR4 family (SUKH-1)</fullName>
    </submittedName>
</protein>
<gene>
    <name evidence="2" type="ORF">SAMN05216197_11425</name>
</gene>
<dbReference type="AlphaFoldDB" id="A0A1I0ELA7"/>
<name>A0A1I0ELA7_9PSED</name>
<dbReference type="RefSeq" id="WP_074889446.1">
    <property type="nucleotide sequence ID" value="NZ_FOHW01000014.1"/>
</dbReference>
<dbReference type="EMBL" id="FOHW01000014">
    <property type="protein sequence ID" value="SET46230.1"/>
    <property type="molecule type" value="Genomic_DNA"/>
</dbReference>
<evidence type="ECO:0000313" key="3">
    <source>
        <dbReference type="Proteomes" id="UP000182332"/>
    </source>
</evidence>
<dbReference type="OrthoDB" id="6933666at2"/>
<feature type="domain" description="Knr4/Smi1-like" evidence="1">
    <location>
        <begin position="28"/>
        <end position="188"/>
    </location>
</feature>
<sequence>MSLVDTYLAGLRQSLVAEDLDQLKHAHGASAADLQRLSKRYPLCPASLLQLLGQIDGTHYRDYPNGEVMVLMLGSDLPGYPYYLSSVEDILAEADGLDTESIVELYEGWFENGWLDQEMDLIGEGIDPTVGMNERLCFSHCINNGGTSRLYIDLNPAPGGTVGQVMRFLHDPDNYEVIAPSFDHYLQQLIDDDYAFIRPEP</sequence>
<organism evidence="2 3">
    <name type="scientific">Pseudomonas graminis</name>
    <dbReference type="NCBI Taxonomy" id="158627"/>
    <lineage>
        <taxon>Bacteria</taxon>
        <taxon>Pseudomonadati</taxon>
        <taxon>Pseudomonadota</taxon>
        <taxon>Gammaproteobacteria</taxon>
        <taxon>Pseudomonadales</taxon>
        <taxon>Pseudomonadaceae</taxon>
        <taxon>Pseudomonas</taxon>
    </lineage>
</organism>